<sequence length="129" mass="14643">MDSSVWIDYFSGNDSTEADFLDRTLGNRAVAIGDLILTEVLQGFRHEKDYKTAKSLLLELTVFELLGKKIAIKSADNFRKLRKKGITIRKTADVIIASYCIEQNLPLLFSDKDFQPFVEHLGLRNAAYI</sequence>
<evidence type="ECO:0000256" key="5">
    <source>
        <dbReference type="ARBA" id="ARBA00022842"/>
    </source>
</evidence>
<dbReference type="InterPro" id="IPR051749">
    <property type="entry name" value="PINc/VapC_TA_RNase"/>
</dbReference>
<evidence type="ECO:0000313" key="7">
    <source>
        <dbReference type="EMBL" id="MFC3155675.1"/>
    </source>
</evidence>
<feature type="domain" description="PIN" evidence="6">
    <location>
        <begin position="2"/>
        <end position="115"/>
    </location>
</feature>
<keyword evidence="4" id="KW-0378">Hydrolase</keyword>
<dbReference type="PANTHER" id="PTHR42740">
    <property type="entry name" value="RIBONUCLEASE VAPC3"/>
    <property type="match status" value="1"/>
</dbReference>
<accession>A0ABV7HU99</accession>
<protein>
    <submittedName>
        <fullName evidence="7">PIN domain nuclease</fullName>
    </submittedName>
</protein>
<keyword evidence="2" id="KW-0540">Nuclease</keyword>
<dbReference type="CDD" id="cd18760">
    <property type="entry name" value="PIN_MtVapC3-like"/>
    <property type="match status" value="1"/>
</dbReference>
<evidence type="ECO:0000313" key="8">
    <source>
        <dbReference type="Proteomes" id="UP001595548"/>
    </source>
</evidence>
<evidence type="ECO:0000256" key="4">
    <source>
        <dbReference type="ARBA" id="ARBA00022801"/>
    </source>
</evidence>
<dbReference type="RefSeq" id="WP_382416506.1">
    <property type="nucleotide sequence ID" value="NZ_AP031500.1"/>
</dbReference>
<proteinExistence type="predicted"/>
<organism evidence="7 8">
    <name type="scientific">Gilvimarinus japonicus</name>
    <dbReference type="NCBI Taxonomy" id="1796469"/>
    <lineage>
        <taxon>Bacteria</taxon>
        <taxon>Pseudomonadati</taxon>
        <taxon>Pseudomonadota</taxon>
        <taxon>Gammaproteobacteria</taxon>
        <taxon>Cellvibrionales</taxon>
        <taxon>Cellvibrionaceae</taxon>
        <taxon>Gilvimarinus</taxon>
    </lineage>
</organism>
<reference evidence="8" key="1">
    <citation type="journal article" date="2019" name="Int. J. Syst. Evol. Microbiol.">
        <title>The Global Catalogue of Microorganisms (GCM) 10K type strain sequencing project: providing services to taxonomists for standard genome sequencing and annotation.</title>
        <authorList>
            <consortium name="The Broad Institute Genomics Platform"/>
            <consortium name="The Broad Institute Genome Sequencing Center for Infectious Disease"/>
            <person name="Wu L."/>
            <person name="Ma J."/>
        </authorList>
    </citation>
    <scope>NUCLEOTIDE SEQUENCE [LARGE SCALE GENOMIC DNA]</scope>
    <source>
        <strain evidence="8">KCTC 52141</strain>
    </source>
</reference>
<dbReference type="InterPro" id="IPR002716">
    <property type="entry name" value="PIN_dom"/>
</dbReference>
<keyword evidence="3" id="KW-0479">Metal-binding</keyword>
<keyword evidence="1" id="KW-1277">Toxin-antitoxin system</keyword>
<dbReference type="Gene3D" id="3.40.50.1010">
    <property type="entry name" value="5'-nuclease"/>
    <property type="match status" value="1"/>
</dbReference>
<dbReference type="EMBL" id="JBHRTL010000006">
    <property type="protein sequence ID" value="MFC3155675.1"/>
    <property type="molecule type" value="Genomic_DNA"/>
</dbReference>
<dbReference type="PANTHER" id="PTHR42740:SF1">
    <property type="entry name" value="RIBONUCLEASE VAPC3"/>
    <property type="match status" value="1"/>
</dbReference>
<dbReference type="Pfam" id="PF01850">
    <property type="entry name" value="PIN"/>
    <property type="match status" value="1"/>
</dbReference>
<evidence type="ECO:0000256" key="3">
    <source>
        <dbReference type="ARBA" id="ARBA00022723"/>
    </source>
</evidence>
<gene>
    <name evidence="7" type="ORF">ACFOEB_10725</name>
</gene>
<evidence type="ECO:0000256" key="1">
    <source>
        <dbReference type="ARBA" id="ARBA00022649"/>
    </source>
</evidence>
<evidence type="ECO:0000259" key="6">
    <source>
        <dbReference type="Pfam" id="PF01850"/>
    </source>
</evidence>
<dbReference type="Proteomes" id="UP001595548">
    <property type="component" value="Unassembled WGS sequence"/>
</dbReference>
<name>A0ABV7HU99_9GAMM</name>
<dbReference type="InterPro" id="IPR029060">
    <property type="entry name" value="PIN-like_dom_sf"/>
</dbReference>
<keyword evidence="8" id="KW-1185">Reference proteome</keyword>
<comment type="caution">
    <text evidence="7">The sequence shown here is derived from an EMBL/GenBank/DDBJ whole genome shotgun (WGS) entry which is preliminary data.</text>
</comment>
<evidence type="ECO:0000256" key="2">
    <source>
        <dbReference type="ARBA" id="ARBA00022722"/>
    </source>
</evidence>
<dbReference type="SUPFAM" id="SSF88723">
    <property type="entry name" value="PIN domain-like"/>
    <property type="match status" value="1"/>
</dbReference>
<keyword evidence="5" id="KW-0460">Magnesium</keyword>